<evidence type="ECO:0000313" key="6">
    <source>
        <dbReference type="EMBL" id="OEO31270.1"/>
    </source>
</evidence>
<dbReference type="InterPro" id="IPR051310">
    <property type="entry name" value="MCP_chemotaxis"/>
</dbReference>
<proteinExistence type="inferred from homology"/>
<dbReference type="GO" id="GO:0004888">
    <property type="term" value="F:transmembrane signaling receptor activity"/>
    <property type="evidence" value="ECO:0007669"/>
    <property type="project" value="TreeGrafter"/>
</dbReference>
<reference evidence="6 7" key="1">
    <citation type="journal article" date="2015" name="Genome Announc.">
        <title>Genome Assemblies of Three Soil-Associated Devosia species: D. insulae, D. limi, and D. soli.</title>
        <authorList>
            <person name="Hassan Y.I."/>
            <person name="Lepp D."/>
            <person name="Zhou T."/>
        </authorList>
    </citation>
    <scope>NUCLEOTIDE SEQUENCE [LARGE SCALE GENOMIC DNA]</scope>
    <source>
        <strain evidence="6 7">DS-56</strain>
    </source>
</reference>
<feature type="coiled-coil region" evidence="4">
    <location>
        <begin position="255"/>
        <end position="296"/>
    </location>
</feature>
<dbReference type="RefSeq" id="WP_069909525.1">
    <property type="nucleotide sequence ID" value="NZ_LAJE02000163.1"/>
</dbReference>
<sequence>MALIANLCWLAALLIAVGGVLLFGVGLASAVLAIVAAAAAATGMVIIGLRADRAFAARLGAIGQAVGVWAGEATSLEAIVQSLCSRLDRAHNFKSAFGSMRQPAALVDADGEILGVSTGLVLVEPTAEEGGLISDVLGGRVLLEDMAEESIVTVGDRRFVAERRELGGGRSIIEFTPAGYHIADDDFDAFVTALSNGRTGFRFDDWGMQHSPALKALGGALEQFDKSVKAIGQLLRGEEIDALLLMGAGAMAPELRQFEQDLNSILAEREEALMARAHLEAKMEAILRAIDRYRASVTSLAELADQSRAGLTVASRAIEKGRAKAQAVRVLERQAVALAADAALAVQRTSASVGGVEHTTAEIDRMVSSIEDVSFRTNLLALNAAVEAARAGEKGAGFAVVAAEVRTLAQATQKAAREIKSLVGTSRREASASVEEAASLKKILSGLGGHLENLSNETDMIAGALDEGSGAIARLDGSVAAVGSEAAKALQLPARRRSA</sequence>
<dbReference type="PANTHER" id="PTHR43531:SF14">
    <property type="entry name" value="METHYL-ACCEPTING CHEMOTAXIS PROTEIN I-RELATED"/>
    <property type="match status" value="1"/>
</dbReference>
<name>A0A1E5XRQ6_9HYPH</name>
<accession>A0A1E5XRQ6</accession>
<comment type="caution">
    <text evidence="6">The sequence shown here is derived from an EMBL/GenBank/DDBJ whole genome shotgun (WGS) entry which is preliminary data.</text>
</comment>
<feature type="domain" description="Methyl-accepting transducer" evidence="5">
    <location>
        <begin position="281"/>
        <end position="499"/>
    </location>
</feature>
<keyword evidence="7" id="KW-1185">Reference proteome</keyword>
<evidence type="ECO:0000256" key="2">
    <source>
        <dbReference type="ARBA" id="ARBA00029447"/>
    </source>
</evidence>
<dbReference type="InterPro" id="IPR004089">
    <property type="entry name" value="MCPsignal_dom"/>
</dbReference>
<keyword evidence="1" id="KW-0488">Methylation</keyword>
<dbReference type="PANTHER" id="PTHR43531">
    <property type="entry name" value="PROTEIN ICFG"/>
    <property type="match status" value="1"/>
</dbReference>
<evidence type="ECO:0000256" key="3">
    <source>
        <dbReference type="PROSITE-ProRule" id="PRU00284"/>
    </source>
</evidence>
<evidence type="ECO:0000259" key="5">
    <source>
        <dbReference type="PROSITE" id="PS50111"/>
    </source>
</evidence>
<gene>
    <name evidence="6" type="ORF">VW23_017020</name>
</gene>
<dbReference type="GO" id="GO:0005886">
    <property type="term" value="C:plasma membrane"/>
    <property type="evidence" value="ECO:0007669"/>
    <property type="project" value="TreeGrafter"/>
</dbReference>
<evidence type="ECO:0000256" key="1">
    <source>
        <dbReference type="ARBA" id="ARBA00022481"/>
    </source>
</evidence>
<dbReference type="Pfam" id="PF00015">
    <property type="entry name" value="MCPsignal"/>
    <property type="match status" value="1"/>
</dbReference>
<dbReference type="AlphaFoldDB" id="A0A1E5XRQ6"/>
<dbReference type="PROSITE" id="PS50111">
    <property type="entry name" value="CHEMOTAXIS_TRANSDUC_2"/>
    <property type="match status" value="1"/>
</dbReference>
<dbReference type="Gene3D" id="1.10.287.950">
    <property type="entry name" value="Methyl-accepting chemotaxis protein"/>
    <property type="match status" value="1"/>
</dbReference>
<protein>
    <recommendedName>
        <fullName evidence="5">Methyl-accepting transducer domain-containing protein</fullName>
    </recommendedName>
</protein>
<dbReference type="SUPFAM" id="SSF58104">
    <property type="entry name" value="Methyl-accepting chemotaxis protein (MCP) signaling domain"/>
    <property type="match status" value="1"/>
</dbReference>
<evidence type="ECO:0000256" key="4">
    <source>
        <dbReference type="SAM" id="Coils"/>
    </source>
</evidence>
<dbReference type="GO" id="GO:0006935">
    <property type="term" value="P:chemotaxis"/>
    <property type="evidence" value="ECO:0007669"/>
    <property type="project" value="TreeGrafter"/>
</dbReference>
<dbReference type="GO" id="GO:0007165">
    <property type="term" value="P:signal transduction"/>
    <property type="evidence" value="ECO:0007669"/>
    <property type="project" value="UniProtKB-KW"/>
</dbReference>
<dbReference type="EMBL" id="LAJE02000163">
    <property type="protein sequence ID" value="OEO31270.1"/>
    <property type="molecule type" value="Genomic_DNA"/>
</dbReference>
<dbReference type="Proteomes" id="UP000095463">
    <property type="component" value="Unassembled WGS sequence"/>
</dbReference>
<organism evidence="6 7">
    <name type="scientific">Devosia insulae DS-56</name>
    <dbReference type="NCBI Taxonomy" id="1116389"/>
    <lineage>
        <taxon>Bacteria</taxon>
        <taxon>Pseudomonadati</taxon>
        <taxon>Pseudomonadota</taxon>
        <taxon>Alphaproteobacteria</taxon>
        <taxon>Hyphomicrobiales</taxon>
        <taxon>Devosiaceae</taxon>
        <taxon>Devosia</taxon>
    </lineage>
</organism>
<keyword evidence="3" id="KW-0807">Transducer</keyword>
<evidence type="ECO:0000313" key="7">
    <source>
        <dbReference type="Proteomes" id="UP000095463"/>
    </source>
</evidence>
<keyword evidence="4" id="KW-0175">Coiled coil</keyword>
<dbReference type="SMART" id="SM00283">
    <property type="entry name" value="MA"/>
    <property type="match status" value="1"/>
</dbReference>
<comment type="similarity">
    <text evidence="2">Belongs to the methyl-accepting chemotaxis (MCP) protein family.</text>
</comment>